<dbReference type="PANTHER" id="PTHR14134:SF3">
    <property type="entry name" value="RING-CH-TYPE DOMAIN-CONTAINING PROTEIN"/>
    <property type="match status" value="1"/>
</dbReference>
<evidence type="ECO:0000313" key="8">
    <source>
        <dbReference type="EMBL" id="KAG9391010.1"/>
    </source>
</evidence>
<evidence type="ECO:0000313" key="9">
    <source>
        <dbReference type="Proteomes" id="UP000717585"/>
    </source>
</evidence>
<keyword evidence="1" id="KW-0479">Metal-binding</keyword>
<dbReference type="SMART" id="SM00184">
    <property type="entry name" value="RING"/>
    <property type="match status" value="1"/>
</dbReference>
<reference evidence="8" key="1">
    <citation type="submission" date="2021-05" db="EMBL/GenBank/DDBJ databases">
        <title>A free-living protist that lacks canonical eukaryotic 1 DNA replication and segregation systems.</title>
        <authorList>
            <person name="Salas-Leiva D.E."/>
            <person name="Tromer E.C."/>
            <person name="Curtis B.A."/>
            <person name="Jerlstrom-Hultqvist J."/>
            <person name="Kolisko M."/>
            <person name="Yi Z."/>
            <person name="Salas-Leiva J.S."/>
            <person name="Gallot-Lavallee L."/>
            <person name="Kops G.J.P.L."/>
            <person name="Archibald J.M."/>
            <person name="Simpson A.G.B."/>
            <person name="Roger A.J."/>
        </authorList>
    </citation>
    <scope>NUCLEOTIDE SEQUENCE</scope>
    <source>
        <strain evidence="8">BICM</strain>
    </source>
</reference>
<name>A0A8J6AS83_9EUKA</name>
<evidence type="ECO:0000259" key="7">
    <source>
        <dbReference type="PROSITE" id="PS50089"/>
    </source>
</evidence>
<evidence type="ECO:0000256" key="2">
    <source>
        <dbReference type="ARBA" id="ARBA00022771"/>
    </source>
</evidence>
<evidence type="ECO:0000256" key="1">
    <source>
        <dbReference type="ARBA" id="ARBA00022723"/>
    </source>
</evidence>
<dbReference type="PROSITE" id="PS00518">
    <property type="entry name" value="ZF_RING_1"/>
    <property type="match status" value="1"/>
</dbReference>
<evidence type="ECO:0000256" key="5">
    <source>
        <dbReference type="SAM" id="Coils"/>
    </source>
</evidence>
<keyword evidence="2 4" id="KW-0863">Zinc-finger</keyword>
<dbReference type="InterPro" id="IPR039577">
    <property type="entry name" value="Rad18"/>
</dbReference>
<evidence type="ECO:0000256" key="4">
    <source>
        <dbReference type="PROSITE-ProRule" id="PRU00175"/>
    </source>
</evidence>
<dbReference type="PROSITE" id="PS50089">
    <property type="entry name" value="ZF_RING_2"/>
    <property type="match status" value="1"/>
</dbReference>
<dbReference type="InterPro" id="IPR013083">
    <property type="entry name" value="Znf_RING/FYVE/PHD"/>
</dbReference>
<evidence type="ECO:0000256" key="6">
    <source>
        <dbReference type="SAM" id="MobiDB-lite"/>
    </source>
</evidence>
<dbReference type="GO" id="GO:0006513">
    <property type="term" value="P:protein monoubiquitination"/>
    <property type="evidence" value="ECO:0007669"/>
    <property type="project" value="InterPro"/>
</dbReference>
<accession>A0A8J6AS83</accession>
<dbReference type="PANTHER" id="PTHR14134">
    <property type="entry name" value="E3 UBIQUITIN-PROTEIN LIGASE RAD18"/>
    <property type="match status" value="1"/>
</dbReference>
<dbReference type="AlphaFoldDB" id="A0A8J6AS83"/>
<protein>
    <submittedName>
        <fullName evidence="8">Zinc finger, C3HC4 type (RING finger)</fullName>
    </submittedName>
</protein>
<evidence type="ECO:0000256" key="3">
    <source>
        <dbReference type="ARBA" id="ARBA00022833"/>
    </source>
</evidence>
<dbReference type="OrthoDB" id="6105938at2759"/>
<dbReference type="InterPro" id="IPR017907">
    <property type="entry name" value="Znf_RING_CS"/>
</dbReference>
<gene>
    <name evidence="8" type="ORF">J8273_7284</name>
</gene>
<feature type="domain" description="RING-type" evidence="7">
    <location>
        <begin position="56"/>
        <end position="100"/>
    </location>
</feature>
<dbReference type="Gene3D" id="3.30.40.10">
    <property type="entry name" value="Zinc/RING finger domain, C3HC4 (zinc finger)"/>
    <property type="match status" value="1"/>
</dbReference>
<dbReference type="Pfam" id="PF13920">
    <property type="entry name" value="zf-C3HC4_3"/>
    <property type="match status" value="1"/>
</dbReference>
<keyword evidence="9" id="KW-1185">Reference proteome</keyword>
<feature type="coiled-coil region" evidence="5">
    <location>
        <begin position="130"/>
        <end position="219"/>
    </location>
</feature>
<dbReference type="InterPro" id="IPR001841">
    <property type="entry name" value="Znf_RING"/>
</dbReference>
<feature type="region of interest" description="Disordered" evidence="6">
    <location>
        <begin position="1"/>
        <end position="53"/>
    </location>
</feature>
<keyword evidence="3" id="KW-0862">Zinc</keyword>
<dbReference type="GO" id="GO:0003697">
    <property type="term" value="F:single-stranded DNA binding"/>
    <property type="evidence" value="ECO:0007669"/>
    <property type="project" value="InterPro"/>
</dbReference>
<comment type="caution">
    <text evidence="8">The sequence shown here is derived from an EMBL/GenBank/DDBJ whole genome shotgun (WGS) entry which is preliminary data.</text>
</comment>
<dbReference type="SUPFAM" id="SSF57850">
    <property type="entry name" value="RING/U-box"/>
    <property type="match status" value="1"/>
</dbReference>
<dbReference type="GO" id="GO:0061630">
    <property type="term" value="F:ubiquitin protein ligase activity"/>
    <property type="evidence" value="ECO:0007669"/>
    <property type="project" value="InterPro"/>
</dbReference>
<keyword evidence="5" id="KW-0175">Coiled coil</keyword>
<proteinExistence type="predicted"/>
<dbReference type="EMBL" id="JAHDYR010000062">
    <property type="protein sequence ID" value="KAG9391010.1"/>
    <property type="molecule type" value="Genomic_DNA"/>
</dbReference>
<dbReference type="GO" id="GO:0008270">
    <property type="term" value="F:zinc ion binding"/>
    <property type="evidence" value="ECO:0007669"/>
    <property type="project" value="UniProtKB-KW"/>
</dbReference>
<dbReference type="GO" id="GO:0006301">
    <property type="term" value="P:DNA damage tolerance"/>
    <property type="evidence" value="ECO:0007669"/>
    <property type="project" value="InterPro"/>
</dbReference>
<sequence length="246" mass="27539">MASQIRQFRQQQQQWFQQMNEEEAPPRRNTTPAQRETVPEADTPPSESSSMESGKCPICYELMVSPRRPMLLFPCGHCLCQLCLEQVQGMREVPQCPTCRADIVSTAPNISLQNLIMDMRQDGFTGLMGLADYQAQLTQLDRRIRILEAKKRSQAESGDATARLQELADKERSLTAEADSLSQKIAQLEAQRSSVRDAASEARREIAAIERNSRSALSETAQVDGLLAGLHQERRKVALLIKGLGR</sequence>
<organism evidence="8 9">
    <name type="scientific">Carpediemonas membranifera</name>
    <dbReference type="NCBI Taxonomy" id="201153"/>
    <lineage>
        <taxon>Eukaryota</taxon>
        <taxon>Metamonada</taxon>
        <taxon>Carpediemonas-like organisms</taxon>
        <taxon>Carpediemonas</taxon>
    </lineage>
</organism>
<feature type="compositionally biased region" description="Low complexity" evidence="6">
    <location>
        <begin position="1"/>
        <end position="18"/>
    </location>
</feature>
<dbReference type="Proteomes" id="UP000717585">
    <property type="component" value="Unassembled WGS sequence"/>
</dbReference>